<feature type="compositionally biased region" description="Basic and acidic residues" evidence="1">
    <location>
        <begin position="1"/>
        <end position="18"/>
    </location>
</feature>
<dbReference type="Proteomes" id="UP001153269">
    <property type="component" value="Unassembled WGS sequence"/>
</dbReference>
<feature type="region of interest" description="Disordered" evidence="1">
    <location>
        <begin position="1"/>
        <end position="28"/>
    </location>
</feature>
<organism evidence="2 3">
    <name type="scientific">Pleuronectes platessa</name>
    <name type="common">European plaice</name>
    <dbReference type="NCBI Taxonomy" id="8262"/>
    <lineage>
        <taxon>Eukaryota</taxon>
        <taxon>Metazoa</taxon>
        <taxon>Chordata</taxon>
        <taxon>Craniata</taxon>
        <taxon>Vertebrata</taxon>
        <taxon>Euteleostomi</taxon>
        <taxon>Actinopterygii</taxon>
        <taxon>Neopterygii</taxon>
        <taxon>Teleostei</taxon>
        <taxon>Neoteleostei</taxon>
        <taxon>Acanthomorphata</taxon>
        <taxon>Carangaria</taxon>
        <taxon>Pleuronectiformes</taxon>
        <taxon>Pleuronectoidei</taxon>
        <taxon>Pleuronectidae</taxon>
        <taxon>Pleuronectes</taxon>
    </lineage>
</organism>
<evidence type="ECO:0000313" key="3">
    <source>
        <dbReference type="Proteomes" id="UP001153269"/>
    </source>
</evidence>
<dbReference type="EMBL" id="CADEAL010000408">
    <property type="protein sequence ID" value="CAB1419751.1"/>
    <property type="molecule type" value="Genomic_DNA"/>
</dbReference>
<evidence type="ECO:0000256" key="1">
    <source>
        <dbReference type="SAM" id="MobiDB-lite"/>
    </source>
</evidence>
<name>A0A9N7TV80_PLEPL</name>
<proteinExistence type="predicted"/>
<feature type="region of interest" description="Disordered" evidence="1">
    <location>
        <begin position="76"/>
        <end position="99"/>
    </location>
</feature>
<accession>A0A9N7TV80</accession>
<reference evidence="2" key="1">
    <citation type="submission" date="2020-03" db="EMBL/GenBank/DDBJ databases">
        <authorList>
            <person name="Weist P."/>
        </authorList>
    </citation>
    <scope>NUCLEOTIDE SEQUENCE</scope>
</reference>
<comment type="caution">
    <text evidence="2">The sequence shown here is derived from an EMBL/GenBank/DDBJ whole genome shotgun (WGS) entry which is preliminary data.</text>
</comment>
<feature type="compositionally biased region" description="Basic and acidic residues" evidence="1">
    <location>
        <begin position="85"/>
        <end position="99"/>
    </location>
</feature>
<dbReference type="AlphaFoldDB" id="A0A9N7TV80"/>
<gene>
    <name evidence="2" type="ORF">PLEPLA_LOCUS7602</name>
</gene>
<keyword evidence="3" id="KW-1185">Reference proteome</keyword>
<protein>
    <submittedName>
        <fullName evidence="2">Uncharacterized protein</fullName>
    </submittedName>
</protein>
<evidence type="ECO:0000313" key="2">
    <source>
        <dbReference type="EMBL" id="CAB1419751.1"/>
    </source>
</evidence>
<sequence>MVLDTLQHESKNPHRESKMGGTNNRRAQERFSSVLISTMGAELDLRLESQPDTLSLLPAGNSWALSHVQISVNILPTASGSTANDRLRQGRVREGEKPP</sequence>